<evidence type="ECO:0000256" key="9">
    <source>
        <dbReference type="ARBA" id="ARBA00023136"/>
    </source>
</evidence>
<keyword evidence="3 11" id="KW-0813">Transport</keyword>
<protein>
    <recommendedName>
        <fullName evidence="14">Solute carrier family 25 member 35</fullName>
    </recommendedName>
</protein>
<comment type="subcellular location">
    <subcellularLocation>
        <location evidence="1">Mitochondrion inner membrane</location>
        <topology evidence="1">Multi-pass membrane protein</topology>
    </subcellularLocation>
</comment>
<proteinExistence type="inferred from homology"/>
<keyword evidence="9 10" id="KW-0472">Membrane</keyword>
<keyword evidence="4 10" id="KW-0812">Transmembrane</keyword>
<evidence type="ECO:0000256" key="10">
    <source>
        <dbReference type="PROSITE-ProRule" id="PRU00282"/>
    </source>
</evidence>
<accession>A0A9P0B460</accession>
<dbReference type="Proteomes" id="UP001154078">
    <property type="component" value="Chromosome 4"/>
</dbReference>
<evidence type="ECO:0000313" key="13">
    <source>
        <dbReference type="Proteomes" id="UP001154078"/>
    </source>
</evidence>
<evidence type="ECO:0008006" key="14">
    <source>
        <dbReference type="Google" id="ProtNLM"/>
    </source>
</evidence>
<dbReference type="EMBL" id="OV121135">
    <property type="protein sequence ID" value="CAH0554857.1"/>
    <property type="molecule type" value="Genomic_DNA"/>
</dbReference>
<feature type="repeat" description="Solcar" evidence="10">
    <location>
        <begin position="110"/>
        <end position="203"/>
    </location>
</feature>
<evidence type="ECO:0000256" key="11">
    <source>
        <dbReference type="RuleBase" id="RU000488"/>
    </source>
</evidence>
<keyword evidence="13" id="KW-1185">Reference proteome</keyword>
<dbReference type="PANTHER" id="PTHR45928:SF1">
    <property type="entry name" value="RE38146P"/>
    <property type="match status" value="1"/>
</dbReference>
<dbReference type="GO" id="GO:0005743">
    <property type="term" value="C:mitochondrial inner membrane"/>
    <property type="evidence" value="ECO:0007669"/>
    <property type="project" value="UniProtKB-SubCell"/>
</dbReference>
<evidence type="ECO:0000313" key="12">
    <source>
        <dbReference type="EMBL" id="CAH0554857.1"/>
    </source>
</evidence>
<dbReference type="InterPro" id="IPR023395">
    <property type="entry name" value="MCP_dom_sf"/>
</dbReference>
<evidence type="ECO:0000256" key="1">
    <source>
        <dbReference type="ARBA" id="ARBA00004448"/>
    </source>
</evidence>
<evidence type="ECO:0000256" key="8">
    <source>
        <dbReference type="ARBA" id="ARBA00023128"/>
    </source>
</evidence>
<organism evidence="12 13">
    <name type="scientific">Brassicogethes aeneus</name>
    <name type="common">Rape pollen beetle</name>
    <name type="synonym">Meligethes aeneus</name>
    <dbReference type="NCBI Taxonomy" id="1431903"/>
    <lineage>
        <taxon>Eukaryota</taxon>
        <taxon>Metazoa</taxon>
        <taxon>Ecdysozoa</taxon>
        <taxon>Arthropoda</taxon>
        <taxon>Hexapoda</taxon>
        <taxon>Insecta</taxon>
        <taxon>Pterygota</taxon>
        <taxon>Neoptera</taxon>
        <taxon>Endopterygota</taxon>
        <taxon>Coleoptera</taxon>
        <taxon>Polyphaga</taxon>
        <taxon>Cucujiformia</taxon>
        <taxon>Nitidulidae</taxon>
        <taxon>Meligethinae</taxon>
        <taxon>Brassicogethes</taxon>
    </lineage>
</organism>
<keyword evidence="5" id="KW-0677">Repeat</keyword>
<evidence type="ECO:0000256" key="6">
    <source>
        <dbReference type="ARBA" id="ARBA00022792"/>
    </source>
</evidence>
<sequence length="322" mass="35526">MEFLIGGSAAVCAGFFTNPLEVLKTRMQLQGELRAKGQHAVHYRNVVHAGYTVAKNDGILALQKGLSPALWVQLVMNGLRLAILLHSYCQQVLFNLLSQEATCKTKMAKKCFTNKFFLAESGGVLGQFLASPLFLIKTHLQSKAVAAIAVGHQHEHTGLFGALSNIYRKNGVKGLFRGAGASIPRAFVGSTSQLLSFDYAKAYLDNYEYFSGRPLLKSFLGSMVGGVAISVMMTPFDLILTRLYNQPIGENGKGKLYISYMDCVSKIYRSEGISAFYKGVGPMYLRLGPHTVLCLVFWDILKDFHEKYTVNVNSDIIEKTIN</sequence>
<dbReference type="SUPFAM" id="SSF103506">
    <property type="entry name" value="Mitochondrial carrier"/>
    <property type="match status" value="1"/>
</dbReference>
<evidence type="ECO:0000256" key="7">
    <source>
        <dbReference type="ARBA" id="ARBA00022989"/>
    </source>
</evidence>
<comment type="similarity">
    <text evidence="2 11">Belongs to the mitochondrial carrier (TC 2.A.29) family.</text>
</comment>
<reference evidence="12" key="1">
    <citation type="submission" date="2021-12" db="EMBL/GenBank/DDBJ databases">
        <authorList>
            <person name="King R."/>
        </authorList>
    </citation>
    <scope>NUCLEOTIDE SEQUENCE</scope>
</reference>
<evidence type="ECO:0000256" key="3">
    <source>
        <dbReference type="ARBA" id="ARBA00022448"/>
    </source>
</evidence>
<dbReference type="OrthoDB" id="6703404at2759"/>
<keyword evidence="7" id="KW-1133">Transmembrane helix</keyword>
<keyword evidence="6" id="KW-0999">Mitochondrion inner membrane</keyword>
<dbReference type="AlphaFoldDB" id="A0A9P0B460"/>
<feature type="repeat" description="Solcar" evidence="10">
    <location>
        <begin position="213"/>
        <end position="304"/>
    </location>
</feature>
<evidence type="ECO:0000256" key="4">
    <source>
        <dbReference type="ARBA" id="ARBA00022692"/>
    </source>
</evidence>
<evidence type="ECO:0000256" key="2">
    <source>
        <dbReference type="ARBA" id="ARBA00006375"/>
    </source>
</evidence>
<keyword evidence="8" id="KW-0496">Mitochondrion</keyword>
<gene>
    <name evidence="12" type="ORF">MELIAE_LOCUS6349</name>
</gene>
<dbReference type="Pfam" id="PF00153">
    <property type="entry name" value="Mito_carr"/>
    <property type="match status" value="3"/>
</dbReference>
<dbReference type="InterPro" id="IPR051508">
    <property type="entry name" value="Mito_Carrier_Antiporter"/>
</dbReference>
<dbReference type="PANTHER" id="PTHR45928">
    <property type="entry name" value="RE38146P"/>
    <property type="match status" value="1"/>
</dbReference>
<name>A0A9P0B460_BRAAE</name>
<feature type="repeat" description="Solcar" evidence="10">
    <location>
        <begin position="1"/>
        <end position="90"/>
    </location>
</feature>
<dbReference type="PROSITE" id="PS50920">
    <property type="entry name" value="SOLCAR"/>
    <property type="match status" value="3"/>
</dbReference>
<dbReference type="Gene3D" id="1.50.40.10">
    <property type="entry name" value="Mitochondrial carrier domain"/>
    <property type="match status" value="1"/>
</dbReference>
<evidence type="ECO:0000256" key="5">
    <source>
        <dbReference type="ARBA" id="ARBA00022737"/>
    </source>
</evidence>
<dbReference type="InterPro" id="IPR018108">
    <property type="entry name" value="MCP_transmembrane"/>
</dbReference>